<feature type="active site" description="Proton donor/acceptor" evidence="4">
    <location>
        <position position="87"/>
    </location>
</feature>
<comment type="caution">
    <text evidence="6">The sequence shown here is derived from an EMBL/GenBank/DDBJ whole genome shotgun (WGS) entry which is preliminary data.</text>
</comment>
<dbReference type="CDD" id="cd07067">
    <property type="entry name" value="HP_PGM_like"/>
    <property type="match status" value="1"/>
</dbReference>
<dbReference type="InterPro" id="IPR005952">
    <property type="entry name" value="Phosphogly_mut1"/>
</dbReference>
<feature type="binding site" evidence="4">
    <location>
        <position position="60"/>
    </location>
    <ligand>
        <name>substrate</name>
    </ligand>
</feature>
<dbReference type="PANTHER" id="PTHR11931">
    <property type="entry name" value="PHOSPHOGLYCERATE MUTASE"/>
    <property type="match status" value="1"/>
</dbReference>
<comment type="catalytic activity">
    <reaction evidence="4 5">
        <text>(2R)-2-phosphoglycerate = (2R)-3-phosphoglycerate</text>
        <dbReference type="Rhea" id="RHEA:15901"/>
        <dbReference type="ChEBI" id="CHEBI:58272"/>
        <dbReference type="ChEBI" id="CHEBI:58289"/>
        <dbReference type="EC" id="5.4.2.11"/>
    </reaction>
</comment>
<feature type="binding site" evidence="4">
    <location>
        <begin position="21"/>
        <end position="22"/>
    </location>
    <ligand>
        <name>substrate</name>
    </ligand>
</feature>
<dbReference type="NCBIfam" id="TIGR01258">
    <property type="entry name" value="pgm_1"/>
    <property type="match status" value="1"/>
</dbReference>
<dbReference type="HAMAP" id="MF_01039">
    <property type="entry name" value="PGAM_GpmA"/>
    <property type="match status" value="1"/>
</dbReference>
<feature type="binding site" evidence="4">
    <location>
        <begin position="8"/>
        <end position="15"/>
    </location>
    <ligand>
        <name>substrate</name>
    </ligand>
</feature>
<dbReference type="InterPro" id="IPR029033">
    <property type="entry name" value="His_PPase_superfam"/>
</dbReference>
<keyword evidence="4" id="KW-0312">Gluconeogenesis</keyword>
<accession>A0ABQ6NIU1</accession>
<evidence type="ECO:0000256" key="2">
    <source>
        <dbReference type="ARBA" id="ARBA00023152"/>
    </source>
</evidence>
<reference evidence="6 7" key="1">
    <citation type="submission" date="2023-05" db="EMBL/GenBank/DDBJ databases">
        <title>Draft genome of Paenibacillus sp. CCS26.</title>
        <authorList>
            <person name="Akita H."/>
            <person name="Shinto Y."/>
            <person name="Kimura Z."/>
        </authorList>
    </citation>
    <scope>NUCLEOTIDE SEQUENCE [LARGE SCALE GENOMIC DNA]</scope>
    <source>
        <strain evidence="6 7">CCS26</strain>
    </source>
</reference>
<dbReference type="RefSeq" id="WP_317979156.1">
    <property type="nucleotide sequence ID" value="NZ_BTCL01000003.1"/>
</dbReference>
<evidence type="ECO:0000256" key="4">
    <source>
        <dbReference type="HAMAP-Rule" id="MF_01039"/>
    </source>
</evidence>
<feature type="binding site" evidence="4">
    <location>
        <position position="98"/>
    </location>
    <ligand>
        <name>substrate</name>
    </ligand>
</feature>
<comment type="similarity">
    <text evidence="1 4">Belongs to the phosphoglycerate mutase family. BPG-dependent PGAM subfamily.</text>
</comment>
<dbReference type="NCBIfam" id="NF010713">
    <property type="entry name" value="PRK14115.1"/>
    <property type="match status" value="1"/>
</dbReference>
<comment type="pathway">
    <text evidence="4 5">Carbohydrate degradation; glycolysis; pyruvate from D-glyceraldehyde 3-phosphate: step 3/5.</text>
</comment>
<feature type="active site" description="Tele-phosphohistidine intermediate" evidence="4">
    <location>
        <position position="9"/>
    </location>
</feature>
<dbReference type="Proteomes" id="UP001285921">
    <property type="component" value="Unassembled WGS sequence"/>
</dbReference>
<feature type="binding site" evidence="4">
    <location>
        <begin position="183"/>
        <end position="184"/>
    </location>
    <ligand>
        <name>substrate</name>
    </ligand>
</feature>
<dbReference type="EMBL" id="BTCL01000003">
    <property type="protein sequence ID" value="GMK44087.1"/>
    <property type="molecule type" value="Genomic_DNA"/>
</dbReference>
<comment type="function">
    <text evidence="4 5">Catalyzes the interconversion of 2-phosphoglycerate and 3-phosphoglycerate.</text>
</comment>
<dbReference type="InterPro" id="IPR001345">
    <property type="entry name" value="PG/BPGM_mutase_AS"/>
</dbReference>
<dbReference type="SUPFAM" id="SSF53254">
    <property type="entry name" value="Phosphoglycerate mutase-like"/>
    <property type="match status" value="1"/>
</dbReference>
<dbReference type="Gene3D" id="3.40.50.1240">
    <property type="entry name" value="Phosphoglycerate mutase-like"/>
    <property type="match status" value="1"/>
</dbReference>
<dbReference type="InterPro" id="IPR013078">
    <property type="entry name" value="His_Pase_superF_clade-1"/>
</dbReference>
<evidence type="ECO:0000313" key="6">
    <source>
        <dbReference type="EMBL" id="GMK44087.1"/>
    </source>
</evidence>
<sequence>MKKIVLIRHGQSVWNVENRFTGWTDVDLSTQGLDEAREAGEILKKHGYVFDAAYTSVLKRAIRTLWIILHEMDLLWIPEQKSWLLNERHYGALQGLNKAETAAKYGEEQVHLWRRSVDVRPPALDVTDPRYVAADPRYIGLKEGEFPLTENLEDTEARVLKYWNAEIAPAVSSGKQVIIAAHGNTLRALVKYLDQIPPDGIADLNIPTGIPLVYELDDELKPIRHYYLGWEGPYPNGQIPTHIAPATR</sequence>
<dbReference type="PROSITE" id="PS00175">
    <property type="entry name" value="PG_MUTASE"/>
    <property type="match status" value="1"/>
</dbReference>
<dbReference type="Pfam" id="PF00300">
    <property type="entry name" value="His_Phos_1"/>
    <property type="match status" value="1"/>
</dbReference>
<dbReference type="PIRSF" id="PIRSF000709">
    <property type="entry name" value="6PFK_2-Ptase"/>
    <property type="match status" value="1"/>
</dbReference>
<keyword evidence="2 4" id="KW-0324">Glycolysis</keyword>
<dbReference type="EC" id="5.4.2.11" evidence="4 5"/>
<evidence type="ECO:0000256" key="5">
    <source>
        <dbReference type="RuleBase" id="RU004512"/>
    </source>
</evidence>
<evidence type="ECO:0000256" key="3">
    <source>
        <dbReference type="ARBA" id="ARBA00023235"/>
    </source>
</evidence>
<keyword evidence="7" id="KW-1185">Reference proteome</keyword>
<protein>
    <recommendedName>
        <fullName evidence="4 5">2,3-bisphosphoglycerate-dependent phosphoglycerate mutase</fullName>
        <shortName evidence="4">BPG-dependent PGAM</shortName>
        <shortName evidence="4">PGAM</shortName>
        <shortName evidence="4">Phosphoglyceromutase</shortName>
        <shortName evidence="4">dPGM</shortName>
        <ecNumber evidence="4 5">5.4.2.11</ecNumber>
    </recommendedName>
</protein>
<keyword evidence="3 4" id="KW-0413">Isomerase</keyword>
<dbReference type="SMART" id="SM00855">
    <property type="entry name" value="PGAM"/>
    <property type="match status" value="1"/>
</dbReference>
<evidence type="ECO:0000313" key="7">
    <source>
        <dbReference type="Proteomes" id="UP001285921"/>
    </source>
</evidence>
<feature type="binding site" evidence="4">
    <location>
        <begin position="114"/>
        <end position="115"/>
    </location>
    <ligand>
        <name>substrate</name>
    </ligand>
</feature>
<evidence type="ECO:0000256" key="1">
    <source>
        <dbReference type="ARBA" id="ARBA00006717"/>
    </source>
</evidence>
<organism evidence="6 7">
    <name type="scientific">Paenibacillus glycanilyticus</name>
    <dbReference type="NCBI Taxonomy" id="126569"/>
    <lineage>
        <taxon>Bacteria</taxon>
        <taxon>Bacillati</taxon>
        <taxon>Bacillota</taxon>
        <taxon>Bacilli</taxon>
        <taxon>Bacillales</taxon>
        <taxon>Paenibacillaceae</taxon>
        <taxon>Paenibacillus</taxon>
    </lineage>
</organism>
<gene>
    <name evidence="6" type="primary">gpmA_1</name>
    <name evidence="4" type="synonym">gpmA</name>
    <name evidence="6" type="ORF">PghCCS26_12140</name>
</gene>
<feature type="site" description="Transition state stabilizer" evidence="4">
    <location>
        <position position="182"/>
    </location>
</feature>
<name>A0ABQ6NIU1_9BACL</name>
<feature type="binding site" evidence="4">
    <location>
        <begin position="87"/>
        <end position="90"/>
    </location>
    <ligand>
        <name>substrate</name>
    </ligand>
</feature>
<proteinExistence type="inferred from homology"/>